<keyword evidence="3" id="KW-1185">Reference proteome</keyword>
<gene>
    <name evidence="2" type="ORF">DPM19_23435</name>
</gene>
<dbReference type="Proteomes" id="UP000251891">
    <property type="component" value="Unassembled WGS sequence"/>
</dbReference>
<sequence>MQRFRRVSCTALAVSVVCLILRMQEAGEEFRKRSDRGSNVVETIIIVAGFASLAFMIYLAVSGKVRGWINKIPGTVGP</sequence>
<keyword evidence="1" id="KW-0472">Membrane</keyword>
<accession>A0A365H1P9</accession>
<evidence type="ECO:0008006" key="4">
    <source>
        <dbReference type="Google" id="ProtNLM"/>
    </source>
</evidence>
<evidence type="ECO:0000313" key="2">
    <source>
        <dbReference type="EMBL" id="RAY12959.1"/>
    </source>
</evidence>
<evidence type="ECO:0000256" key="1">
    <source>
        <dbReference type="SAM" id="Phobius"/>
    </source>
</evidence>
<keyword evidence="1" id="KW-0812">Transmembrane</keyword>
<dbReference type="OrthoDB" id="3482180at2"/>
<keyword evidence="1" id="KW-1133">Transmembrane helix</keyword>
<dbReference type="RefSeq" id="WP_111870146.1">
    <property type="nucleotide sequence ID" value="NZ_QLYX01000011.1"/>
</dbReference>
<reference evidence="2 3" key="1">
    <citation type="submission" date="2018-06" db="EMBL/GenBank/DDBJ databases">
        <title>Actinomadura craniellae sp. nov. isolated from marine sponge Craniella sp.</title>
        <authorList>
            <person name="Li L."/>
            <person name="Xu Q.H."/>
            <person name="Lin H.W."/>
            <person name="Lu Y.H."/>
        </authorList>
    </citation>
    <scope>NUCLEOTIDE SEQUENCE [LARGE SCALE GENOMIC DNA]</scope>
    <source>
        <strain evidence="2 3">LHW63021</strain>
    </source>
</reference>
<protein>
    <recommendedName>
        <fullName evidence="4">DUF4244 domain-containing protein</fullName>
    </recommendedName>
</protein>
<dbReference type="AlphaFoldDB" id="A0A365H1P9"/>
<feature type="transmembrane region" description="Helical" evidence="1">
    <location>
        <begin position="42"/>
        <end position="61"/>
    </location>
</feature>
<dbReference type="EMBL" id="QLYX01000011">
    <property type="protein sequence ID" value="RAY12959.1"/>
    <property type="molecule type" value="Genomic_DNA"/>
</dbReference>
<comment type="caution">
    <text evidence="2">The sequence shown here is derived from an EMBL/GenBank/DDBJ whole genome shotgun (WGS) entry which is preliminary data.</text>
</comment>
<name>A0A365H1P9_9ACTN</name>
<proteinExistence type="predicted"/>
<organism evidence="2 3">
    <name type="scientific">Actinomadura craniellae</name>
    <dbReference type="NCBI Taxonomy" id="2231787"/>
    <lineage>
        <taxon>Bacteria</taxon>
        <taxon>Bacillati</taxon>
        <taxon>Actinomycetota</taxon>
        <taxon>Actinomycetes</taxon>
        <taxon>Streptosporangiales</taxon>
        <taxon>Thermomonosporaceae</taxon>
        <taxon>Actinomadura</taxon>
    </lineage>
</organism>
<evidence type="ECO:0000313" key="3">
    <source>
        <dbReference type="Proteomes" id="UP000251891"/>
    </source>
</evidence>